<comment type="caution">
    <text evidence="7">The sequence shown here is derived from an EMBL/GenBank/DDBJ whole genome shotgun (WGS) entry which is preliminary data.</text>
</comment>
<evidence type="ECO:0000313" key="7">
    <source>
        <dbReference type="EMBL" id="CAK9019670.1"/>
    </source>
</evidence>
<dbReference type="EMBL" id="CAXAMM010009191">
    <property type="protein sequence ID" value="CAK9019670.1"/>
    <property type="molecule type" value="Genomic_DNA"/>
</dbReference>
<dbReference type="EC" id="5.2.1.8" evidence="2 5"/>
<evidence type="ECO:0000256" key="2">
    <source>
        <dbReference type="ARBA" id="ARBA00013194"/>
    </source>
</evidence>
<gene>
    <name evidence="7" type="ORF">SCF082_LOCUS14616</name>
</gene>
<proteinExistence type="predicted"/>
<reference evidence="7 8" key="1">
    <citation type="submission" date="2024-02" db="EMBL/GenBank/DDBJ databases">
        <authorList>
            <person name="Chen Y."/>
            <person name="Shah S."/>
            <person name="Dougan E. K."/>
            <person name="Thang M."/>
            <person name="Chan C."/>
        </authorList>
    </citation>
    <scope>NUCLEOTIDE SEQUENCE [LARGE SCALE GENOMIC DNA]</scope>
</reference>
<evidence type="ECO:0000256" key="5">
    <source>
        <dbReference type="PROSITE-ProRule" id="PRU00277"/>
    </source>
</evidence>
<dbReference type="SUPFAM" id="SSF54534">
    <property type="entry name" value="FKBP-like"/>
    <property type="match status" value="1"/>
</dbReference>
<sequence length="135" mass="14638">MPTDKAGSEFLRLKEGQPGVTKLPSGLMYKVLESGAGVKSPGPNTQCECHYSGQLIKGQQPLEFDSTYKRGKPLTFAPAQVIDGWKEAMQRMKEGDKWEIYIPAELGYGDEGTPGGPIPPSAALVFQIQLLKING</sequence>
<evidence type="ECO:0000256" key="4">
    <source>
        <dbReference type="ARBA" id="ARBA00023235"/>
    </source>
</evidence>
<evidence type="ECO:0000313" key="8">
    <source>
        <dbReference type="Proteomes" id="UP001642464"/>
    </source>
</evidence>
<keyword evidence="3 5" id="KW-0697">Rotamase</keyword>
<keyword evidence="4 5" id="KW-0413">Isomerase</keyword>
<keyword evidence="8" id="KW-1185">Reference proteome</keyword>
<accession>A0ABP0JZP5</accession>
<dbReference type="InterPro" id="IPR001179">
    <property type="entry name" value="PPIase_FKBP_dom"/>
</dbReference>
<evidence type="ECO:0000256" key="3">
    <source>
        <dbReference type="ARBA" id="ARBA00023110"/>
    </source>
</evidence>
<evidence type="ECO:0000259" key="6">
    <source>
        <dbReference type="PROSITE" id="PS50059"/>
    </source>
</evidence>
<organism evidence="7 8">
    <name type="scientific">Durusdinium trenchii</name>
    <dbReference type="NCBI Taxonomy" id="1381693"/>
    <lineage>
        <taxon>Eukaryota</taxon>
        <taxon>Sar</taxon>
        <taxon>Alveolata</taxon>
        <taxon>Dinophyceae</taxon>
        <taxon>Suessiales</taxon>
        <taxon>Symbiodiniaceae</taxon>
        <taxon>Durusdinium</taxon>
    </lineage>
</organism>
<evidence type="ECO:0000256" key="1">
    <source>
        <dbReference type="ARBA" id="ARBA00000971"/>
    </source>
</evidence>
<dbReference type="PANTHER" id="PTHR43811">
    <property type="entry name" value="FKBP-TYPE PEPTIDYL-PROLYL CIS-TRANS ISOMERASE FKPA"/>
    <property type="match status" value="1"/>
</dbReference>
<dbReference type="Gene3D" id="3.10.50.40">
    <property type="match status" value="1"/>
</dbReference>
<dbReference type="InterPro" id="IPR046357">
    <property type="entry name" value="PPIase_dom_sf"/>
</dbReference>
<dbReference type="PROSITE" id="PS50059">
    <property type="entry name" value="FKBP_PPIASE"/>
    <property type="match status" value="1"/>
</dbReference>
<feature type="domain" description="PPIase FKBP-type" evidence="6">
    <location>
        <begin position="44"/>
        <end position="134"/>
    </location>
</feature>
<comment type="catalytic activity">
    <reaction evidence="1 5">
        <text>[protein]-peptidylproline (omega=180) = [protein]-peptidylproline (omega=0)</text>
        <dbReference type="Rhea" id="RHEA:16237"/>
        <dbReference type="Rhea" id="RHEA-COMP:10747"/>
        <dbReference type="Rhea" id="RHEA-COMP:10748"/>
        <dbReference type="ChEBI" id="CHEBI:83833"/>
        <dbReference type="ChEBI" id="CHEBI:83834"/>
        <dbReference type="EC" id="5.2.1.8"/>
    </reaction>
</comment>
<dbReference type="PANTHER" id="PTHR43811:SF57">
    <property type="entry name" value="FKBP-TYPE PEPTIDYL-PROLYL CIS-TRANS ISOMERASE FKPA-RELATED"/>
    <property type="match status" value="1"/>
</dbReference>
<dbReference type="Pfam" id="PF00254">
    <property type="entry name" value="FKBP_C"/>
    <property type="match status" value="1"/>
</dbReference>
<dbReference type="Proteomes" id="UP001642464">
    <property type="component" value="Unassembled WGS sequence"/>
</dbReference>
<protein>
    <recommendedName>
        <fullName evidence="2 5">peptidylprolyl isomerase</fullName>
        <ecNumber evidence="2 5">5.2.1.8</ecNumber>
    </recommendedName>
</protein>
<name>A0ABP0JZP5_9DINO</name>